<dbReference type="Pfam" id="PF13692">
    <property type="entry name" value="Glyco_trans_1_4"/>
    <property type="match status" value="1"/>
</dbReference>
<dbReference type="OrthoDB" id="9790710at2"/>
<dbReference type="Proteomes" id="UP000282002">
    <property type="component" value="Chromosome"/>
</dbReference>
<dbReference type="Gene3D" id="3.40.50.2000">
    <property type="entry name" value="Glycogen Phosphorylase B"/>
    <property type="match status" value="2"/>
</dbReference>
<evidence type="ECO:0000313" key="2">
    <source>
        <dbReference type="Proteomes" id="UP000282002"/>
    </source>
</evidence>
<keyword evidence="2" id="KW-1185">Reference proteome</keyword>
<dbReference type="PANTHER" id="PTHR45947">
    <property type="entry name" value="SULFOQUINOVOSYL TRANSFERASE SQD2"/>
    <property type="match status" value="1"/>
</dbReference>
<gene>
    <name evidence="1" type="ORF">EI545_14755</name>
</gene>
<accession>A0A3S8UC49</accession>
<evidence type="ECO:0000313" key="1">
    <source>
        <dbReference type="EMBL" id="AZL61203.1"/>
    </source>
</evidence>
<reference evidence="1 2" key="1">
    <citation type="submission" date="2018-12" db="EMBL/GenBank/DDBJ databases">
        <title>Complete genome sequencing of Tabrizicola sp. K13M18.</title>
        <authorList>
            <person name="Bae J.-W."/>
        </authorList>
    </citation>
    <scope>NUCLEOTIDE SEQUENCE [LARGE SCALE GENOMIC DNA]</scope>
    <source>
        <strain evidence="1 2">K13M18</strain>
    </source>
</reference>
<dbReference type="GO" id="GO:0016757">
    <property type="term" value="F:glycosyltransferase activity"/>
    <property type="evidence" value="ECO:0007669"/>
    <property type="project" value="TreeGrafter"/>
</dbReference>
<proteinExistence type="predicted"/>
<protein>
    <submittedName>
        <fullName evidence="1">Glycosyltransferase</fullName>
    </submittedName>
</protein>
<dbReference type="CDD" id="cd03801">
    <property type="entry name" value="GT4_PimA-like"/>
    <property type="match status" value="1"/>
</dbReference>
<dbReference type="PANTHER" id="PTHR45947:SF3">
    <property type="entry name" value="SULFOQUINOVOSYL TRANSFERASE SQD2"/>
    <property type="match status" value="1"/>
</dbReference>
<organism evidence="1 2">
    <name type="scientific">Tabrizicola piscis</name>
    <dbReference type="NCBI Taxonomy" id="2494374"/>
    <lineage>
        <taxon>Bacteria</taxon>
        <taxon>Pseudomonadati</taxon>
        <taxon>Pseudomonadota</taxon>
        <taxon>Alphaproteobacteria</taxon>
        <taxon>Rhodobacterales</taxon>
        <taxon>Paracoccaceae</taxon>
        <taxon>Tabrizicola</taxon>
    </lineage>
</organism>
<name>A0A3S8UC49_9RHOB</name>
<dbReference type="InterPro" id="IPR050194">
    <property type="entry name" value="Glycosyltransferase_grp1"/>
</dbReference>
<dbReference type="KEGG" id="taw:EI545_14755"/>
<sequence>MQVAFYAPLKSPDHPVPSGDRLMARQLCTALSAGGAEVVLASSLRSYLPDPDDQHAAERLAVAAEAEVARLAAEWDRSAPPGLWLCYHPYYKSPDLIGPPLCHRFGLPYVTIESSWSSRRSIGIWADTQGKVLDGLRQAALNICLTRRDQAGIAAAAPDAATALLAPFIDPTPFLALDPAPDPGRLVTVAMMRPGDKVASYQFLAQALALVEDLPWRLSVIGDGPARPQVEADLAPHAARIDWLGALPQAEIAKTLARAQIYIWPGCGEAYGLAYLEAQAAGLPVLACATAGVPEVVANGATGLLTPAGDVPAYAAALRRLLTDSSLCKDLAEKTRPHILARHSHTAATQRLANLLAPLLEPT</sequence>
<dbReference type="SUPFAM" id="SSF53756">
    <property type="entry name" value="UDP-Glycosyltransferase/glycogen phosphorylase"/>
    <property type="match status" value="1"/>
</dbReference>
<dbReference type="AlphaFoldDB" id="A0A3S8UC49"/>
<dbReference type="EMBL" id="CP034328">
    <property type="protein sequence ID" value="AZL61203.1"/>
    <property type="molecule type" value="Genomic_DNA"/>
</dbReference>
<keyword evidence="1" id="KW-0808">Transferase</keyword>